<dbReference type="PROSITE" id="PS50181">
    <property type="entry name" value="FBOX"/>
    <property type="match status" value="1"/>
</dbReference>
<reference evidence="2" key="1">
    <citation type="submission" date="2021-02" db="EMBL/GenBank/DDBJ databases">
        <authorList>
            <person name="Nowell W R."/>
        </authorList>
    </citation>
    <scope>NUCLEOTIDE SEQUENCE</scope>
</reference>
<evidence type="ECO:0000313" key="2">
    <source>
        <dbReference type="EMBL" id="CAF5059467.1"/>
    </source>
</evidence>
<organism evidence="2 3">
    <name type="scientific">Rotaria magnacalcarata</name>
    <dbReference type="NCBI Taxonomy" id="392030"/>
    <lineage>
        <taxon>Eukaryota</taxon>
        <taxon>Metazoa</taxon>
        <taxon>Spiralia</taxon>
        <taxon>Gnathifera</taxon>
        <taxon>Rotifera</taxon>
        <taxon>Eurotatoria</taxon>
        <taxon>Bdelloidea</taxon>
        <taxon>Philodinida</taxon>
        <taxon>Philodinidae</taxon>
        <taxon>Rotaria</taxon>
    </lineage>
</organism>
<feature type="non-terminal residue" evidence="2">
    <location>
        <position position="1"/>
    </location>
</feature>
<accession>A0A8S3E413</accession>
<protein>
    <recommendedName>
        <fullName evidence="1">F-box domain-containing protein</fullName>
    </recommendedName>
</protein>
<proteinExistence type="predicted"/>
<sequence length="243" mass="28399">VQLYDLPDEILIIIFKKLVTTEVLYSLAKFNRIAHDSVFKNHLTLLTSTSDGFVYSLPNSIFDRFFLHILPEIHRKIKWFDLESRSMKYIIFATPYPNLYGISLYNIQTETVIDLFTDETSVICNLKNQILTLVIDISTNQMQRFPADDKAIMFTHIFALFTNLQYCNFCPSLLDHQRLSFFTTPLTIISSNLFKLHVYLDAFIGCLYLLDGRFNQLHTFYANIFIILSSNLPINNKVDYIFD</sequence>
<dbReference type="AlphaFoldDB" id="A0A8S3E413"/>
<dbReference type="EMBL" id="CAJOBI010228757">
    <property type="protein sequence ID" value="CAF5059467.1"/>
    <property type="molecule type" value="Genomic_DNA"/>
</dbReference>
<name>A0A8S3E413_9BILA</name>
<dbReference type="Proteomes" id="UP000676336">
    <property type="component" value="Unassembled WGS sequence"/>
</dbReference>
<comment type="caution">
    <text evidence="2">The sequence shown here is derived from an EMBL/GenBank/DDBJ whole genome shotgun (WGS) entry which is preliminary data.</text>
</comment>
<feature type="domain" description="F-box" evidence="1">
    <location>
        <begin position="1"/>
        <end position="49"/>
    </location>
</feature>
<dbReference type="InterPro" id="IPR001810">
    <property type="entry name" value="F-box_dom"/>
</dbReference>
<evidence type="ECO:0000313" key="3">
    <source>
        <dbReference type="Proteomes" id="UP000676336"/>
    </source>
</evidence>
<evidence type="ECO:0000259" key="1">
    <source>
        <dbReference type="PROSITE" id="PS50181"/>
    </source>
</evidence>
<gene>
    <name evidence="2" type="ORF">SMN809_LOCUS59671</name>
</gene>